<protein>
    <submittedName>
        <fullName evidence="1">Uncharacterized protein</fullName>
    </submittedName>
</protein>
<reference evidence="1" key="1">
    <citation type="submission" date="2019-08" db="EMBL/GenBank/DDBJ databases">
        <authorList>
            <person name="Kucharzyk K."/>
            <person name="Murdoch R.W."/>
            <person name="Higgins S."/>
            <person name="Loffler F."/>
        </authorList>
    </citation>
    <scope>NUCLEOTIDE SEQUENCE</scope>
</reference>
<proteinExistence type="predicted"/>
<accession>A0A645GQ62</accession>
<sequence length="48" mass="5164">MITAKTKTTLSATEEQYISPDIEVTDIEISHTILAGSGDLPGMPGEDW</sequence>
<gene>
    <name evidence="1" type="ORF">SDC9_175767</name>
</gene>
<evidence type="ECO:0000313" key="1">
    <source>
        <dbReference type="EMBL" id="MPN28326.1"/>
    </source>
</evidence>
<dbReference type="EMBL" id="VSSQ01078580">
    <property type="protein sequence ID" value="MPN28326.1"/>
    <property type="molecule type" value="Genomic_DNA"/>
</dbReference>
<name>A0A645GQ62_9ZZZZ</name>
<organism evidence="1">
    <name type="scientific">bioreactor metagenome</name>
    <dbReference type="NCBI Taxonomy" id="1076179"/>
    <lineage>
        <taxon>unclassified sequences</taxon>
        <taxon>metagenomes</taxon>
        <taxon>ecological metagenomes</taxon>
    </lineage>
</organism>
<comment type="caution">
    <text evidence="1">The sequence shown here is derived from an EMBL/GenBank/DDBJ whole genome shotgun (WGS) entry which is preliminary data.</text>
</comment>
<dbReference type="AlphaFoldDB" id="A0A645GQ62"/>